<dbReference type="InterPro" id="IPR018635">
    <property type="entry name" value="UPF0319"/>
</dbReference>
<evidence type="ECO:0000256" key="3">
    <source>
        <dbReference type="SAM" id="SignalP"/>
    </source>
</evidence>
<dbReference type="EMBL" id="AGWU01000011">
    <property type="protein sequence ID" value="EKB21691.1"/>
    <property type="molecule type" value="Genomic_DNA"/>
</dbReference>
<reference evidence="4 5" key="1">
    <citation type="submission" date="2012-06" db="EMBL/GenBank/DDBJ databases">
        <title>The Genome Sequence of Aeromonas veronii AMC34.</title>
        <authorList>
            <consortium name="The Broad Institute Genome Sequencing Platform"/>
            <person name="Earl A."/>
            <person name="Ward D."/>
            <person name="Feldgarden M."/>
            <person name="Gevers D."/>
            <person name="Graf J."/>
            <person name="Tomasi A."/>
            <person name="Horneman A."/>
            <person name="Walker B."/>
            <person name="Young S.K."/>
            <person name="Zeng Q."/>
            <person name="Gargeya S."/>
            <person name="Fitzgerald M."/>
            <person name="Haas B."/>
            <person name="Abouelleil A."/>
            <person name="Alvarado L."/>
            <person name="Arachchi H.M."/>
            <person name="Berlin A.M."/>
            <person name="Chapman S.B."/>
            <person name="Goldberg J."/>
            <person name="Griggs A."/>
            <person name="Gujja S."/>
            <person name="Hansen M."/>
            <person name="Howarth C."/>
            <person name="Imamovic A."/>
            <person name="Larimer J."/>
            <person name="McCowan C."/>
            <person name="Montmayeur A."/>
            <person name="Murphy C."/>
            <person name="Neiman D."/>
            <person name="Pearson M."/>
            <person name="Priest M."/>
            <person name="Roberts A."/>
            <person name="Saif S."/>
            <person name="Shea T."/>
            <person name="Sisk P."/>
            <person name="Sykes S."/>
            <person name="Wortman J."/>
            <person name="Nusbaum C."/>
            <person name="Birren B."/>
        </authorList>
    </citation>
    <scope>NUCLEOTIDE SEQUENCE [LARGE SCALE GENOMIC DNA]</scope>
    <source>
        <strain evidence="4 5">AMC34</strain>
    </source>
</reference>
<evidence type="ECO:0000256" key="1">
    <source>
        <dbReference type="ARBA" id="ARBA00008490"/>
    </source>
</evidence>
<proteinExistence type="inferred from homology"/>
<gene>
    <name evidence="4" type="ORF">HMPREF1168_01243</name>
</gene>
<dbReference type="PANTHER" id="PTHR38108">
    <property type="entry name" value="UPF0319 PROTEIN YCCT"/>
    <property type="match status" value="1"/>
</dbReference>
<dbReference type="PANTHER" id="PTHR38108:SF1">
    <property type="entry name" value="UPF0319 PROTEIN YCCT"/>
    <property type="match status" value="1"/>
</dbReference>
<comment type="caution">
    <text evidence="4">The sequence shown here is derived from an EMBL/GenBank/DDBJ whole genome shotgun (WGS) entry which is preliminary data.</text>
</comment>
<evidence type="ECO:0000313" key="4">
    <source>
        <dbReference type="EMBL" id="EKB21691.1"/>
    </source>
</evidence>
<dbReference type="HOGENOM" id="CLU_1358070_0_0_6"/>
<organism evidence="4 5">
    <name type="scientific">Aeromonas veronii AMC34</name>
    <dbReference type="NCBI Taxonomy" id="1073383"/>
    <lineage>
        <taxon>Bacteria</taxon>
        <taxon>Pseudomonadati</taxon>
        <taxon>Pseudomonadota</taxon>
        <taxon>Gammaproteobacteria</taxon>
        <taxon>Aeromonadales</taxon>
        <taxon>Aeromonadaceae</taxon>
        <taxon>Aeromonas</taxon>
    </lineage>
</organism>
<dbReference type="Pfam" id="PF09829">
    <property type="entry name" value="DUF2057"/>
    <property type="match status" value="1"/>
</dbReference>
<evidence type="ECO:0000256" key="2">
    <source>
        <dbReference type="ARBA" id="ARBA00022729"/>
    </source>
</evidence>
<keyword evidence="2 3" id="KW-0732">Signal</keyword>
<dbReference type="Proteomes" id="UP000006087">
    <property type="component" value="Unassembled WGS sequence"/>
</dbReference>
<evidence type="ECO:0000313" key="5">
    <source>
        <dbReference type="Proteomes" id="UP000006087"/>
    </source>
</evidence>
<feature type="signal peptide" evidence="3">
    <location>
        <begin position="1"/>
        <end position="26"/>
    </location>
</feature>
<evidence type="ECO:0008006" key="6">
    <source>
        <dbReference type="Google" id="ProtNLM"/>
    </source>
</evidence>
<sequence length="210" mass="22266">MARSSLLSPLLLSPLFALLLSVPATAARLELADTLTLLASPQGKPSAFTRTIELPAGESRLLVRFDSPSDPRSTNESPGRVTSAPLLVTLTAPAQGTLQLTTPVLTSPSVIRRFAASPALWLSDDKGTSQPLTLQALPRSRDGLGTDYQALLASHTPTVSSAPIVATQAATTFHTASTLTPEQADATLRELYLAADAKRRKAFIRWALDL</sequence>
<dbReference type="AlphaFoldDB" id="K1IUC0"/>
<dbReference type="PATRIC" id="fig|1073383.3.peg.1258"/>
<name>K1IUC0_AERVE</name>
<comment type="similarity">
    <text evidence="1">Belongs to the UPF0319 family.</text>
</comment>
<feature type="chain" id="PRO_5003848765" description="DUF2057 domain-containing protein" evidence="3">
    <location>
        <begin position="27"/>
        <end position="210"/>
    </location>
</feature>
<protein>
    <recommendedName>
        <fullName evidence="6">DUF2057 domain-containing protein</fullName>
    </recommendedName>
</protein>
<accession>K1IUC0</accession>